<dbReference type="CDD" id="cd06170">
    <property type="entry name" value="LuxR_C_like"/>
    <property type="match status" value="1"/>
</dbReference>
<keyword evidence="9" id="KW-1185">Reference proteome</keyword>
<evidence type="ECO:0000259" key="6">
    <source>
        <dbReference type="PROSITE" id="PS50043"/>
    </source>
</evidence>
<comment type="caution">
    <text evidence="8">The sequence shown here is derived from an EMBL/GenBank/DDBJ whole genome shotgun (WGS) entry which is preliminary data.</text>
</comment>
<feature type="modified residue" description="4-aspartylphosphate" evidence="5">
    <location>
        <position position="57"/>
    </location>
</feature>
<dbReference type="PANTHER" id="PTHR43214">
    <property type="entry name" value="TWO-COMPONENT RESPONSE REGULATOR"/>
    <property type="match status" value="1"/>
</dbReference>
<reference evidence="9" key="1">
    <citation type="submission" date="2017-11" db="EMBL/GenBank/DDBJ databases">
        <authorList>
            <person name="Watanabe M."/>
            <person name="Kojima H."/>
        </authorList>
    </citation>
    <scope>NUCLEOTIDE SEQUENCE [LARGE SCALE GENOMIC DNA]</scope>
    <source>
        <strain evidence="9">Tokyo 01</strain>
    </source>
</reference>
<evidence type="ECO:0000256" key="1">
    <source>
        <dbReference type="ARBA" id="ARBA00022553"/>
    </source>
</evidence>
<dbReference type="PROSITE" id="PS50110">
    <property type="entry name" value="RESPONSE_REGULATORY"/>
    <property type="match status" value="1"/>
</dbReference>
<dbReference type="Pfam" id="PF00072">
    <property type="entry name" value="Response_reg"/>
    <property type="match status" value="1"/>
</dbReference>
<dbReference type="InterPro" id="IPR011006">
    <property type="entry name" value="CheY-like_superfamily"/>
</dbReference>
<reference evidence="9" key="2">
    <citation type="submission" date="2019-01" db="EMBL/GenBank/DDBJ databases">
        <title>Genome sequence of Desulfonema ishimotonii strain Tokyo 01.</title>
        <authorList>
            <person name="Fukui M."/>
        </authorList>
    </citation>
    <scope>NUCLEOTIDE SEQUENCE [LARGE SCALE GENOMIC DNA]</scope>
    <source>
        <strain evidence="9">Tokyo 01</strain>
    </source>
</reference>
<dbReference type="SUPFAM" id="SSF52172">
    <property type="entry name" value="CheY-like"/>
    <property type="match status" value="1"/>
</dbReference>
<sequence length="218" mass="24230">MKKTHRIVLVEDHRILREGVRSLLASDPELEIVGEAEDGLEAIQRVLQLMPDLVLMDLSMPRMDGLDALREIRAQCPDVRLLIMTVHKAEEYVFAALKSGANGYLLKDATSSELRLAISSVLAGKTYLSPGVSEKLVNSYLKGKHPRETESVLGILTQRERQILKLIAEGNANRAIANLLCISIKTVEKHRSNLMKKLDLHNASELTTFAIKNGLVTK</sequence>
<dbReference type="GO" id="GO:0000160">
    <property type="term" value="P:phosphorelay signal transduction system"/>
    <property type="evidence" value="ECO:0007669"/>
    <property type="project" value="InterPro"/>
</dbReference>
<organism evidence="8 9">
    <name type="scientific">Desulfonema ishimotonii</name>
    <dbReference type="NCBI Taxonomy" id="45657"/>
    <lineage>
        <taxon>Bacteria</taxon>
        <taxon>Pseudomonadati</taxon>
        <taxon>Thermodesulfobacteriota</taxon>
        <taxon>Desulfobacteria</taxon>
        <taxon>Desulfobacterales</taxon>
        <taxon>Desulfococcaceae</taxon>
        <taxon>Desulfonema</taxon>
    </lineage>
</organism>
<evidence type="ECO:0000256" key="4">
    <source>
        <dbReference type="ARBA" id="ARBA00023163"/>
    </source>
</evidence>
<dbReference type="InterPro" id="IPR039420">
    <property type="entry name" value="WalR-like"/>
</dbReference>
<evidence type="ECO:0000313" key="8">
    <source>
        <dbReference type="EMBL" id="GBC62313.1"/>
    </source>
</evidence>
<dbReference type="PRINTS" id="PR00038">
    <property type="entry name" value="HTHLUXR"/>
</dbReference>
<keyword evidence="4" id="KW-0804">Transcription</keyword>
<dbReference type="RefSeq" id="WP_124329493.1">
    <property type="nucleotide sequence ID" value="NZ_BEXT01000001.1"/>
</dbReference>
<evidence type="ECO:0000256" key="5">
    <source>
        <dbReference type="PROSITE-ProRule" id="PRU00169"/>
    </source>
</evidence>
<accession>A0A401FZF9</accession>
<dbReference type="EMBL" id="BEXT01000001">
    <property type="protein sequence ID" value="GBC62313.1"/>
    <property type="molecule type" value="Genomic_DNA"/>
</dbReference>
<dbReference type="InterPro" id="IPR058245">
    <property type="entry name" value="NreC/VraR/RcsB-like_REC"/>
</dbReference>
<dbReference type="CDD" id="cd17535">
    <property type="entry name" value="REC_NarL-like"/>
    <property type="match status" value="1"/>
</dbReference>
<dbReference type="SMART" id="SM00421">
    <property type="entry name" value="HTH_LUXR"/>
    <property type="match status" value="1"/>
</dbReference>
<keyword evidence="1 5" id="KW-0597">Phosphoprotein</keyword>
<keyword evidence="2" id="KW-0805">Transcription regulation</keyword>
<dbReference type="PANTHER" id="PTHR43214:SF41">
    <property type="entry name" value="NITRATE_NITRITE RESPONSE REGULATOR PROTEIN NARP"/>
    <property type="match status" value="1"/>
</dbReference>
<dbReference type="Proteomes" id="UP000288096">
    <property type="component" value="Unassembled WGS sequence"/>
</dbReference>
<evidence type="ECO:0000259" key="7">
    <source>
        <dbReference type="PROSITE" id="PS50110"/>
    </source>
</evidence>
<dbReference type="InterPro" id="IPR016032">
    <property type="entry name" value="Sig_transdc_resp-reg_C-effctor"/>
</dbReference>
<dbReference type="GO" id="GO:0006355">
    <property type="term" value="P:regulation of DNA-templated transcription"/>
    <property type="evidence" value="ECO:0007669"/>
    <property type="project" value="InterPro"/>
</dbReference>
<dbReference type="Gene3D" id="3.40.50.2300">
    <property type="match status" value="1"/>
</dbReference>
<protein>
    <submittedName>
        <fullName evidence="8">DNA-binding response regulator</fullName>
    </submittedName>
</protein>
<feature type="domain" description="HTH luxR-type" evidence="6">
    <location>
        <begin position="149"/>
        <end position="214"/>
    </location>
</feature>
<dbReference type="SUPFAM" id="SSF46894">
    <property type="entry name" value="C-terminal effector domain of the bipartite response regulators"/>
    <property type="match status" value="1"/>
</dbReference>
<dbReference type="Pfam" id="PF00196">
    <property type="entry name" value="GerE"/>
    <property type="match status" value="1"/>
</dbReference>
<dbReference type="InterPro" id="IPR000792">
    <property type="entry name" value="Tscrpt_reg_LuxR_C"/>
</dbReference>
<keyword evidence="3 8" id="KW-0238">DNA-binding</keyword>
<dbReference type="GO" id="GO:0003677">
    <property type="term" value="F:DNA binding"/>
    <property type="evidence" value="ECO:0007669"/>
    <property type="project" value="UniProtKB-KW"/>
</dbReference>
<evidence type="ECO:0000256" key="3">
    <source>
        <dbReference type="ARBA" id="ARBA00023125"/>
    </source>
</evidence>
<evidence type="ECO:0000256" key="2">
    <source>
        <dbReference type="ARBA" id="ARBA00023015"/>
    </source>
</evidence>
<dbReference type="AlphaFoldDB" id="A0A401FZF9"/>
<gene>
    <name evidence="8" type="ORF">DENIS_3282</name>
</gene>
<dbReference type="OrthoDB" id="9780312at2"/>
<dbReference type="PROSITE" id="PS50043">
    <property type="entry name" value="HTH_LUXR_2"/>
    <property type="match status" value="1"/>
</dbReference>
<feature type="domain" description="Response regulatory" evidence="7">
    <location>
        <begin position="6"/>
        <end position="122"/>
    </location>
</feature>
<dbReference type="InterPro" id="IPR001789">
    <property type="entry name" value="Sig_transdc_resp-reg_receiver"/>
</dbReference>
<proteinExistence type="predicted"/>
<name>A0A401FZF9_9BACT</name>
<dbReference type="PROSITE" id="PS00622">
    <property type="entry name" value="HTH_LUXR_1"/>
    <property type="match status" value="1"/>
</dbReference>
<evidence type="ECO:0000313" key="9">
    <source>
        <dbReference type="Proteomes" id="UP000288096"/>
    </source>
</evidence>
<dbReference type="SMART" id="SM00448">
    <property type="entry name" value="REC"/>
    <property type="match status" value="1"/>
</dbReference>